<feature type="compositionally biased region" description="Basic and acidic residues" evidence="12">
    <location>
        <begin position="1"/>
        <end position="10"/>
    </location>
</feature>
<evidence type="ECO:0000256" key="4">
    <source>
        <dbReference type="ARBA" id="ARBA00022737"/>
    </source>
</evidence>
<feature type="region of interest" description="Disordered" evidence="12">
    <location>
        <begin position="920"/>
        <end position="978"/>
    </location>
</feature>
<dbReference type="SMART" id="SM00355">
    <property type="entry name" value="ZnF_C2H2"/>
    <property type="match status" value="5"/>
</dbReference>
<evidence type="ECO:0000259" key="13">
    <source>
        <dbReference type="PROSITE" id="PS50157"/>
    </source>
</evidence>
<keyword evidence="8" id="KW-0238">DNA-binding</keyword>
<sequence>MSKRSDIDVGHHHHHHHHHHHSSNNNQIINNGHLKQSSITTNSSSMIDDSIEPGDDFVETNCHWNDCIKEFSTQHDLVKHIIADHIHTNKKNFICRWKDCSREEKPFKAQYMLVVHMRRHTGEKPHKCTFEGCLKAYSRLENLKTHLRSHTGEKPYVCEYPTCQKAFSNASDRAKHQNRTHSNEKPYACRVPGCSKKYTDPSSLRKHVKTVHGAEVYATKKHKGLNLVTDPNGDPADNNSGKSSSSNNKKKCTNKFIVHAEINDDGSGGGFINESMANHRLSDHKSDYFGQMNGSPYKSPSNGDNFSPSSNSSNGSGMSGYGSPQNVQDSNENQGYQGLSTHSPGIYVDAPISDNAVSTTTCQNNGFDTEWIVPANNDLYEENGGDGFIQQPTNYSDFEIEDPSGMIVSVNGNRNIVNHGQSMIRSKNVFKNNFKAIKSGLKTAATWIPNMFNKSNRRSNDNDGYDHSQKQTKSSSSKTKLSRNDSISSIINNDSNMDSNNSDILDQLVVVVGEQQTTQQQQSEQTINRCNSYDPISIDGSSRRSSEASLNSIASIAAATATSMCSRRSQQQQQQQQSEPKHLKQTENLVIQPQSLALSHDQPYAAITPSVVMPTPSNMIAPFSPPNSHTINPNENFTAAQPLATSNATADEPIIFPDEMVQYLETKNIKEEMVTETSVTGPQLITLMSPGTPMSVMSPGGGSTVSMMSSPRSVATVIANEVSIPSNAQPPPPPPPTTTIKVDETNSSSIRAIQPLSQQQSTNWSSNNSSVTNQLTKSVSSNNGQSQSTTMINAAVSNCPSINNSNNNNNNNMQLVNMQQNFYQNGPLTSPIHPYPCQQQQQQPISNNWNTNFRGTAPQQQYTRMANLQQQQQMSTSSYNTMGNVQQRQWNPNQRMQNSTTSYHQQQQYYGYQNQQQRPQFNVNSTQQQQQQQQQQTMNNNYAPPMNNQFNQWNQNYNNNSYRPEKKPSPPPYSMVQNPNFPMTNYSCFPSNGNNNVPISFDPQQITTPSSQLDNNNNSNNSVQQPSYGQPPQSRAQQSSSAMSCRSISSSSSNMMVNDMNSTMNAFFEENRFLKISLN</sequence>
<feature type="region of interest" description="Disordered" evidence="12">
    <location>
        <begin position="824"/>
        <end position="855"/>
    </location>
</feature>
<dbReference type="InterPro" id="IPR013087">
    <property type="entry name" value="Znf_C2H2_type"/>
</dbReference>
<feature type="compositionally biased region" description="Low complexity" evidence="12">
    <location>
        <begin position="299"/>
        <end position="324"/>
    </location>
</feature>
<dbReference type="PANTHER" id="PTHR45718">
    <property type="entry name" value="TRANSCRIPTIONAL ACTIVATOR CUBITUS INTERRUPTUS"/>
    <property type="match status" value="1"/>
</dbReference>
<evidence type="ECO:0000313" key="14">
    <source>
        <dbReference type="EMBL" id="KAH9521075.1"/>
    </source>
</evidence>
<feature type="compositionally biased region" description="Polar residues" evidence="12">
    <location>
        <begin position="844"/>
        <end position="855"/>
    </location>
</feature>
<dbReference type="GO" id="GO:0000981">
    <property type="term" value="F:DNA-binding transcription factor activity, RNA polymerase II-specific"/>
    <property type="evidence" value="ECO:0007669"/>
    <property type="project" value="TreeGrafter"/>
</dbReference>
<evidence type="ECO:0000256" key="1">
    <source>
        <dbReference type="ARBA" id="ARBA00004123"/>
    </source>
</evidence>
<keyword evidence="5 11" id="KW-0863">Zinc-finger</keyword>
<dbReference type="AlphaFoldDB" id="A0A922I4E1"/>
<dbReference type="InterPro" id="IPR056436">
    <property type="entry name" value="Znf-C2H2_ZIC1-5/GLI1-3-like"/>
</dbReference>
<dbReference type="GO" id="GO:0140297">
    <property type="term" value="F:DNA-binding transcription factor binding"/>
    <property type="evidence" value="ECO:0007669"/>
    <property type="project" value="UniProtKB-ARBA"/>
</dbReference>
<dbReference type="GO" id="GO:0008270">
    <property type="term" value="F:zinc ion binding"/>
    <property type="evidence" value="ECO:0007669"/>
    <property type="project" value="UniProtKB-KW"/>
</dbReference>
<organism evidence="14 15">
    <name type="scientific">Dermatophagoides farinae</name>
    <name type="common">American house dust mite</name>
    <dbReference type="NCBI Taxonomy" id="6954"/>
    <lineage>
        <taxon>Eukaryota</taxon>
        <taxon>Metazoa</taxon>
        <taxon>Ecdysozoa</taxon>
        <taxon>Arthropoda</taxon>
        <taxon>Chelicerata</taxon>
        <taxon>Arachnida</taxon>
        <taxon>Acari</taxon>
        <taxon>Acariformes</taxon>
        <taxon>Sarcoptiformes</taxon>
        <taxon>Astigmata</taxon>
        <taxon>Psoroptidia</taxon>
        <taxon>Analgoidea</taxon>
        <taxon>Pyroglyphidae</taxon>
        <taxon>Dermatophagoidinae</taxon>
        <taxon>Dermatophagoides</taxon>
    </lineage>
</organism>
<keyword evidence="9" id="KW-0804">Transcription</keyword>
<keyword evidence="10" id="KW-0539">Nucleus</keyword>
<comment type="caution">
    <text evidence="14">The sequence shown here is derived from an EMBL/GenBank/DDBJ whole genome shotgun (WGS) entry which is preliminary data.</text>
</comment>
<dbReference type="SUPFAM" id="SSF57667">
    <property type="entry name" value="beta-beta-alpha zinc fingers"/>
    <property type="match status" value="3"/>
</dbReference>
<feature type="region of interest" description="Disordered" evidence="12">
    <location>
        <begin position="1"/>
        <end position="30"/>
    </location>
</feature>
<evidence type="ECO:0000256" key="7">
    <source>
        <dbReference type="ARBA" id="ARBA00023015"/>
    </source>
</evidence>
<dbReference type="FunFam" id="3.30.160.60:FF:000068">
    <property type="entry name" value="GLI family zinc finger 3"/>
    <property type="match status" value="1"/>
</dbReference>
<gene>
    <name evidence="14" type="primary">GLI2_1</name>
    <name evidence="14" type="ORF">DERF_004753</name>
</gene>
<dbReference type="GO" id="GO:0005634">
    <property type="term" value="C:nucleus"/>
    <property type="evidence" value="ECO:0007669"/>
    <property type="project" value="UniProtKB-SubCell"/>
</dbReference>
<feature type="compositionally biased region" description="Low complexity" evidence="12">
    <location>
        <begin position="471"/>
        <end position="499"/>
    </location>
</feature>
<dbReference type="Pfam" id="PF00096">
    <property type="entry name" value="zf-C2H2"/>
    <property type="match status" value="1"/>
</dbReference>
<dbReference type="PROSITE" id="PS00028">
    <property type="entry name" value="ZINC_FINGER_C2H2_1"/>
    <property type="match status" value="4"/>
</dbReference>
<evidence type="ECO:0000313" key="15">
    <source>
        <dbReference type="Proteomes" id="UP000790347"/>
    </source>
</evidence>
<dbReference type="FunFam" id="3.30.160.60:FF:000019">
    <property type="entry name" value="GLI family zinc finger 3"/>
    <property type="match status" value="1"/>
</dbReference>
<keyword evidence="4" id="KW-0677">Repeat</keyword>
<feature type="compositionally biased region" description="Polar residues" evidence="12">
    <location>
        <begin position="775"/>
        <end position="787"/>
    </location>
</feature>
<feature type="compositionally biased region" description="Low complexity" evidence="12">
    <location>
        <begin position="757"/>
        <end position="774"/>
    </location>
</feature>
<feature type="compositionally biased region" description="Low complexity" evidence="12">
    <location>
        <begin position="1039"/>
        <end position="1056"/>
    </location>
</feature>
<evidence type="ECO:0000256" key="11">
    <source>
        <dbReference type="PROSITE-ProRule" id="PRU00042"/>
    </source>
</evidence>
<dbReference type="InterPro" id="IPR036236">
    <property type="entry name" value="Znf_C2H2_sf"/>
</dbReference>
<feature type="region of interest" description="Disordered" evidence="12">
    <location>
        <begin position="284"/>
        <end position="342"/>
    </location>
</feature>
<feature type="domain" description="C2H2-type" evidence="13">
    <location>
        <begin position="98"/>
        <end position="125"/>
    </location>
</feature>
<keyword evidence="3" id="KW-0479">Metal-binding</keyword>
<proteinExistence type="inferred from homology"/>
<dbReference type="FunFam" id="3.30.160.60:FF:000048">
    <property type="entry name" value="GLI family zinc finger 3"/>
    <property type="match status" value="1"/>
</dbReference>
<feature type="domain" description="C2H2-type" evidence="13">
    <location>
        <begin position="126"/>
        <end position="155"/>
    </location>
</feature>
<name>A0A922I4E1_DERFA</name>
<keyword evidence="15" id="KW-1185">Reference proteome</keyword>
<comment type="similarity">
    <text evidence="2">Belongs to the GLI C2H2-type zinc-finger protein family.</text>
</comment>
<feature type="compositionally biased region" description="Polar residues" evidence="12">
    <location>
        <begin position="995"/>
        <end position="1014"/>
    </location>
</feature>
<feature type="region of interest" description="Disordered" evidence="12">
    <location>
        <begin position="564"/>
        <end position="583"/>
    </location>
</feature>
<dbReference type="GO" id="GO:0000978">
    <property type="term" value="F:RNA polymerase II cis-regulatory region sequence-specific DNA binding"/>
    <property type="evidence" value="ECO:0007669"/>
    <property type="project" value="TreeGrafter"/>
</dbReference>
<feature type="compositionally biased region" description="Low complexity" evidence="12">
    <location>
        <begin position="927"/>
        <end position="936"/>
    </location>
</feature>
<feature type="domain" description="C2H2-type" evidence="13">
    <location>
        <begin position="60"/>
        <end position="92"/>
    </location>
</feature>
<feature type="compositionally biased region" description="Low complexity" evidence="12">
    <location>
        <begin position="238"/>
        <end position="247"/>
    </location>
</feature>
<comment type="subcellular location">
    <subcellularLocation>
        <location evidence="1">Nucleus</location>
    </subcellularLocation>
</comment>
<dbReference type="Proteomes" id="UP000790347">
    <property type="component" value="Unassembled WGS sequence"/>
</dbReference>
<accession>A0A922I4E1</accession>
<keyword evidence="6" id="KW-0862">Zinc</keyword>
<dbReference type="FunFam" id="3.30.160.60:FF:000036">
    <property type="entry name" value="GLI family zinc finger 3"/>
    <property type="match status" value="1"/>
</dbReference>
<feature type="compositionally biased region" description="Low complexity" evidence="12">
    <location>
        <begin position="947"/>
        <end position="960"/>
    </location>
</feature>
<evidence type="ECO:0000256" key="6">
    <source>
        <dbReference type="ARBA" id="ARBA00022833"/>
    </source>
</evidence>
<dbReference type="FunFam" id="3.30.160.60:FF:000031">
    <property type="entry name" value="GLI family zinc finger 3"/>
    <property type="match status" value="1"/>
</dbReference>
<evidence type="ECO:0000256" key="12">
    <source>
        <dbReference type="SAM" id="MobiDB-lite"/>
    </source>
</evidence>
<dbReference type="InterPro" id="IPR043359">
    <property type="entry name" value="GLI-like"/>
</dbReference>
<feature type="domain" description="C2H2-type" evidence="13">
    <location>
        <begin position="187"/>
        <end position="217"/>
    </location>
</feature>
<feature type="compositionally biased region" description="Basic and acidic residues" evidence="12">
    <location>
        <begin position="458"/>
        <end position="469"/>
    </location>
</feature>
<dbReference type="EMBL" id="ASGP02000002">
    <property type="protein sequence ID" value="KAH9521075.1"/>
    <property type="molecule type" value="Genomic_DNA"/>
</dbReference>
<reference evidence="14" key="1">
    <citation type="submission" date="2013-05" db="EMBL/GenBank/DDBJ databases">
        <authorList>
            <person name="Yim A.K.Y."/>
            <person name="Chan T.F."/>
            <person name="Ji K.M."/>
            <person name="Liu X.Y."/>
            <person name="Zhou J.W."/>
            <person name="Li R.Q."/>
            <person name="Yang K.Y."/>
            <person name="Li J."/>
            <person name="Li M."/>
            <person name="Law P.T.W."/>
            <person name="Wu Y.L."/>
            <person name="Cai Z.L."/>
            <person name="Qin H."/>
            <person name="Bao Y."/>
            <person name="Leung R.K.K."/>
            <person name="Ng P.K.S."/>
            <person name="Zou J."/>
            <person name="Zhong X.J."/>
            <person name="Ran P.X."/>
            <person name="Zhong N.S."/>
            <person name="Liu Z.G."/>
            <person name="Tsui S.K.W."/>
        </authorList>
    </citation>
    <scope>NUCLEOTIDE SEQUENCE</scope>
    <source>
        <strain evidence="14">Derf</strain>
        <tissue evidence="14">Whole organism</tissue>
    </source>
</reference>
<dbReference type="PROSITE" id="PS50157">
    <property type="entry name" value="ZINC_FINGER_C2H2_2"/>
    <property type="match status" value="5"/>
</dbReference>
<dbReference type="GO" id="GO:0000122">
    <property type="term" value="P:negative regulation of transcription by RNA polymerase II"/>
    <property type="evidence" value="ECO:0007669"/>
    <property type="project" value="UniProtKB-ARBA"/>
</dbReference>
<feature type="domain" description="C2H2-type" evidence="13">
    <location>
        <begin position="156"/>
        <end position="186"/>
    </location>
</feature>
<evidence type="ECO:0000256" key="8">
    <source>
        <dbReference type="ARBA" id="ARBA00023125"/>
    </source>
</evidence>
<evidence type="ECO:0000256" key="3">
    <source>
        <dbReference type="ARBA" id="ARBA00022723"/>
    </source>
</evidence>
<evidence type="ECO:0000256" key="5">
    <source>
        <dbReference type="ARBA" id="ARBA00022771"/>
    </source>
</evidence>
<feature type="compositionally biased region" description="Polar residues" evidence="12">
    <location>
        <begin position="325"/>
        <end position="342"/>
    </location>
</feature>
<evidence type="ECO:0000256" key="10">
    <source>
        <dbReference type="ARBA" id="ARBA00023242"/>
    </source>
</evidence>
<protein>
    <submittedName>
        <fullName evidence="14">Zinc finger protein gli2</fullName>
    </submittedName>
</protein>
<dbReference type="PANTHER" id="PTHR45718:SF4">
    <property type="entry name" value="TRANSCRIPTIONAL ACTIVATOR CUBITUS INTERRUPTUS"/>
    <property type="match status" value="1"/>
</dbReference>
<feature type="region of interest" description="Disordered" evidence="12">
    <location>
        <begin position="452"/>
        <end position="499"/>
    </location>
</feature>
<dbReference type="Pfam" id="PF23561">
    <property type="entry name" value="zf-C2H2_15"/>
    <property type="match status" value="1"/>
</dbReference>
<evidence type="ECO:0000256" key="2">
    <source>
        <dbReference type="ARBA" id="ARBA00010831"/>
    </source>
</evidence>
<keyword evidence="7" id="KW-0805">Transcription regulation</keyword>
<dbReference type="Gene3D" id="3.30.160.60">
    <property type="entry name" value="Classic Zinc Finger"/>
    <property type="match status" value="5"/>
</dbReference>
<feature type="compositionally biased region" description="Basic residues" evidence="12">
    <location>
        <begin position="11"/>
        <end position="22"/>
    </location>
</feature>
<evidence type="ECO:0000256" key="9">
    <source>
        <dbReference type="ARBA" id="ARBA00023163"/>
    </source>
</evidence>
<feature type="region of interest" description="Disordered" evidence="12">
    <location>
        <begin position="222"/>
        <end position="250"/>
    </location>
</feature>
<feature type="region of interest" description="Disordered" evidence="12">
    <location>
        <begin position="756"/>
        <end position="787"/>
    </location>
</feature>
<feature type="compositionally biased region" description="Polar residues" evidence="12">
    <location>
        <begin position="1023"/>
        <end position="1038"/>
    </location>
</feature>
<reference evidence="14" key="2">
    <citation type="journal article" date="2022" name="Res Sq">
        <title>Comparative Genomics Reveals Insights into the Divergent Evolution of Astigmatic Mites and Household Pest Adaptations.</title>
        <authorList>
            <person name="Xiong Q."/>
            <person name="Wan A.T.-Y."/>
            <person name="Liu X.-Y."/>
            <person name="Fung C.S.-H."/>
            <person name="Xiao X."/>
            <person name="Malainual N."/>
            <person name="Hou J."/>
            <person name="Wang L."/>
            <person name="Wang M."/>
            <person name="Yang K."/>
            <person name="Cui Y."/>
            <person name="Leung E."/>
            <person name="Nong W."/>
            <person name="Shin S.-K."/>
            <person name="Au S."/>
            <person name="Jeong K.Y."/>
            <person name="Chew F.T."/>
            <person name="Hui J."/>
            <person name="Leung T.F."/>
            <person name="Tungtrongchitr A."/>
            <person name="Zhong N."/>
            <person name="Liu Z."/>
            <person name="Tsui S."/>
        </authorList>
    </citation>
    <scope>NUCLEOTIDE SEQUENCE</scope>
    <source>
        <strain evidence="14">Derf</strain>
        <tissue evidence="14">Whole organism</tissue>
    </source>
</reference>
<feature type="region of interest" description="Disordered" evidence="12">
    <location>
        <begin position="995"/>
        <end position="1056"/>
    </location>
</feature>